<feature type="transmembrane region" description="Helical" evidence="1">
    <location>
        <begin position="189"/>
        <end position="210"/>
    </location>
</feature>
<feature type="transmembrane region" description="Helical" evidence="1">
    <location>
        <begin position="7"/>
        <end position="29"/>
    </location>
</feature>
<protein>
    <submittedName>
        <fullName evidence="2">Uncharacterized protein</fullName>
    </submittedName>
</protein>
<comment type="caution">
    <text evidence="2">The sequence shown here is derived from an EMBL/GenBank/DDBJ whole genome shotgun (WGS) entry which is preliminary data.</text>
</comment>
<keyword evidence="3" id="KW-1185">Reference proteome</keyword>
<feature type="transmembrane region" description="Helical" evidence="1">
    <location>
        <begin position="41"/>
        <end position="62"/>
    </location>
</feature>
<dbReference type="OrthoDB" id="10692935at2759"/>
<name>A0A813HY67_POLGL</name>
<evidence type="ECO:0000313" key="2">
    <source>
        <dbReference type="EMBL" id="CAE8642430.1"/>
    </source>
</evidence>
<reference evidence="2" key="1">
    <citation type="submission" date="2021-02" db="EMBL/GenBank/DDBJ databases">
        <authorList>
            <person name="Dougan E. K."/>
            <person name="Rhodes N."/>
            <person name="Thang M."/>
            <person name="Chan C."/>
        </authorList>
    </citation>
    <scope>NUCLEOTIDE SEQUENCE</scope>
</reference>
<feature type="transmembrane region" description="Helical" evidence="1">
    <location>
        <begin position="138"/>
        <end position="162"/>
    </location>
</feature>
<keyword evidence="1" id="KW-0472">Membrane</keyword>
<evidence type="ECO:0000256" key="1">
    <source>
        <dbReference type="SAM" id="Phobius"/>
    </source>
</evidence>
<keyword evidence="1" id="KW-0812">Transmembrane</keyword>
<feature type="transmembrane region" description="Helical" evidence="1">
    <location>
        <begin position="216"/>
        <end position="235"/>
    </location>
</feature>
<dbReference type="EMBL" id="CAJNNV010033159">
    <property type="protein sequence ID" value="CAE8642430.1"/>
    <property type="molecule type" value="Genomic_DNA"/>
</dbReference>
<evidence type="ECO:0000313" key="3">
    <source>
        <dbReference type="Proteomes" id="UP000654075"/>
    </source>
</evidence>
<accession>A0A813HY67</accession>
<dbReference type="Proteomes" id="UP000654075">
    <property type="component" value="Unassembled WGS sequence"/>
</dbReference>
<feature type="transmembrane region" description="Helical" evidence="1">
    <location>
        <begin position="256"/>
        <end position="275"/>
    </location>
</feature>
<proteinExistence type="predicted"/>
<feature type="transmembrane region" description="Helical" evidence="1">
    <location>
        <begin position="281"/>
        <end position="305"/>
    </location>
</feature>
<keyword evidence="1" id="KW-1133">Transmembrane helix</keyword>
<organism evidence="2 3">
    <name type="scientific">Polarella glacialis</name>
    <name type="common">Dinoflagellate</name>
    <dbReference type="NCBI Taxonomy" id="89957"/>
    <lineage>
        <taxon>Eukaryota</taxon>
        <taxon>Sar</taxon>
        <taxon>Alveolata</taxon>
        <taxon>Dinophyceae</taxon>
        <taxon>Suessiales</taxon>
        <taxon>Suessiaceae</taxon>
        <taxon>Polarella</taxon>
    </lineage>
</organism>
<sequence>MCTRYLRLAFCILVLTSVMVLWTLLYWPWSAFSWRTIGSSAYVSYAANLMLGLVIALGNSIVGQTIVMLTDYFDFRYQNRAHMVYLLAIVPCVFINIFADLYVTMGTAMAVYNAHNATNVSWISYNGLRLVMSDLFDLLVPGYILLPYMGEPMMTVLLPYWISIWRVKRDTRITAEHSERLMEAPPADIINPPYCDIICATSTFMLTFLAPSSTHWKLYLALLFFAVFVYLINRVRILRWQSAAQFNTSDLHIAESYLWALPLALLAAVFGSHIGPQDRSGSIGAGVLAFILHCVFHFIFVRWVVPWSCGRSEKKNSARSYNELIGKLSAAATYRNTNPIEVLKNHSSEGSGSLVFFRPGKEYLQTDSSKNYKNDEPAMRYTHGLQQVATHAAQQAAHAAQHAAAATGQGFSSAAVATGKGFSTGVHAAQHAAAATGGAISKNRTGAGSASVVFVL</sequence>
<feature type="transmembrane region" description="Helical" evidence="1">
    <location>
        <begin position="83"/>
        <end position="103"/>
    </location>
</feature>
<gene>
    <name evidence="2" type="ORF">PGLA1383_LOCUS56931</name>
</gene>
<dbReference type="AlphaFoldDB" id="A0A813HY67"/>